<name>A0AAV2J5T6_KNICA</name>
<dbReference type="GO" id="GO:0008270">
    <property type="term" value="F:zinc ion binding"/>
    <property type="evidence" value="ECO:0007669"/>
    <property type="project" value="UniProtKB-KW"/>
</dbReference>
<protein>
    <recommendedName>
        <fullName evidence="7">THAP-type domain-containing protein</fullName>
    </recommendedName>
</protein>
<feature type="region of interest" description="Disordered" evidence="6">
    <location>
        <begin position="65"/>
        <end position="108"/>
    </location>
</feature>
<dbReference type="Proteomes" id="UP001497482">
    <property type="component" value="Chromosome 10"/>
</dbReference>
<keyword evidence="1" id="KW-0479">Metal-binding</keyword>
<evidence type="ECO:0000256" key="6">
    <source>
        <dbReference type="SAM" id="MobiDB-lite"/>
    </source>
</evidence>
<dbReference type="PROSITE" id="PS50950">
    <property type="entry name" value="ZF_THAP"/>
    <property type="match status" value="1"/>
</dbReference>
<keyword evidence="9" id="KW-1185">Reference proteome</keyword>
<dbReference type="EMBL" id="OZ035832">
    <property type="protein sequence ID" value="CAL1571776.1"/>
    <property type="molecule type" value="Genomic_DNA"/>
</dbReference>
<evidence type="ECO:0000256" key="4">
    <source>
        <dbReference type="ARBA" id="ARBA00023125"/>
    </source>
</evidence>
<proteinExistence type="predicted"/>
<evidence type="ECO:0000256" key="1">
    <source>
        <dbReference type="ARBA" id="ARBA00022723"/>
    </source>
</evidence>
<accession>A0AAV2J5T6</accession>
<dbReference type="AlphaFoldDB" id="A0AAV2J5T6"/>
<feature type="domain" description="THAP-type" evidence="7">
    <location>
        <begin position="25"/>
        <end position="111"/>
    </location>
</feature>
<reference evidence="8 9" key="1">
    <citation type="submission" date="2024-04" db="EMBL/GenBank/DDBJ databases">
        <authorList>
            <person name="Waldvogel A.-M."/>
            <person name="Schoenle A."/>
        </authorList>
    </citation>
    <scope>NUCLEOTIDE SEQUENCE [LARGE SCALE GENOMIC DNA]</scope>
</reference>
<keyword evidence="2 5" id="KW-0863">Zinc-finger</keyword>
<keyword evidence="3" id="KW-0862">Zinc</keyword>
<gene>
    <name evidence="8" type="ORF">KC01_LOCUS3867</name>
</gene>
<keyword evidence="4 5" id="KW-0238">DNA-binding</keyword>
<evidence type="ECO:0000259" key="7">
    <source>
        <dbReference type="PROSITE" id="PS50950"/>
    </source>
</evidence>
<evidence type="ECO:0000256" key="2">
    <source>
        <dbReference type="ARBA" id="ARBA00022771"/>
    </source>
</evidence>
<feature type="compositionally biased region" description="Polar residues" evidence="6">
    <location>
        <begin position="69"/>
        <end position="81"/>
    </location>
</feature>
<evidence type="ECO:0000256" key="5">
    <source>
        <dbReference type="PROSITE-ProRule" id="PRU00309"/>
    </source>
</evidence>
<dbReference type="SUPFAM" id="SSF57716">
    <property type="entry name" value="Glucocorticoid receptor-like (DNA-binding domain)"/>
    <property type="match status" value="1"/>
</dbReference>
<evidence type="ECO:0000256" key="3">
    <source>
        <dbReference type="ARBA" id="ARBA00022833"/>
    </source>
</evidence>
<evidence type="ECO:0000313" key="9">
    <source>
        <dbReference type="Proteomes" id="UP001497482"/>
    </source>
</evidence>
<dbReference type="Pfam" id="PF05485">
    <property type="entry name" value="THAP"/>
    <property type="match status" value="1"/>
</dbReference>
<evidence type="ECO:0000313" key="8">
    <source>
        <dbReference type="EMBL" id="CAL1571776.1"/>
    </source>
</evidence>
<dbReference type="GO" id="GO:0003677">
    <property type="term" value="F:DNA binding"/>
    <property type="evidence" value="ECO:0007669"/>
    <property type="project" value="UniProtKB-UniRule"/>
</dbReference>
<sequence length="118" mass="13579">MGMASRYVIVAKNVTSVSKPNCGTMVQCCVPSCNNRNDVNKTICYYRFPLDENEKRRWLKLIRRKDFTPNHNSRTSNQTAKENAPSDCRGRRKSGTRPKSPLHCSKDPKYFECFGARN</sequence>
<dbReference type="InterPro" id="IPR006612">
    <property type="entry name" value="THAP_Znf"/>
</dbReference>
<organism evidence="8 9">
    <name type="scientific">Knipowitschia caucasica</name>
    <name type="common">Caucasian dwarf goby</name>
    <name type="synonym">Pomatoschistus caucasicus</name>
    <dbReference type="NCBI Taxonomy" id="637954"/>
    <lineage>
        <taxon>Eukaryota</taxon>
        <taxon>Metazoa</taxon>
        <taxon>Chordata</taxon>
        <taxon>Craniata</taxon>
        <taxon>Vertebrata</taxon>
        <taxon>Euteleostomi</taxon>
        <taxon>Actinopterygii</taxon>
        <taxon>Neopterygii</taxon>
        <taxon>Teleostei</taxon>
        <taxon>Neoteleostei</taxon>
        <taxon>Acanthomorphata</taxon>
        <taxon>Gobiaria</taxon>
        <taxon>Gobiiformes</taxon>
        <taxon>Gobioidei</taxon>
        <taxon>Gobiidae</taxon>
        <taxon>Gobiinae</taxon>
        <taxon>Knipowitschia</taxon>
    </lineage>
</organism>